<dbReference type="Pfam" id="PF01963">
    <property type="entry name" value="TraB_PrgY_gumN"/>
    <property type="match status" value="1"/>
</dbReference>
<gene>
    <name evidence="2" type="ordered locus">Mmar10_3077</name>
</gene>
<protein>
    <submittedName>
        <fullName evidence="2">GumN family protein</fullName>
    </submittedName>
</protein>
<dbReference type="InterPro" id="IPR002816">
    <property type="entry name" value="TraB/PrgY/GumN_fam"/>
</dbReference>
<dbReference type="KEGG" id="mmr:Mmar10_3077"/>
<dbReference type="PANTHER" id="PTHR40590">
    <property type="entry name" value="CYTOPLASMIC PROTEIN-RELATED"/>
    <property type="match status" value="1"/>
</dbReference>
<dbReference type="PANTHER" id="PTHR40590:SF1">
    <property type="entry name" value="CYTOPLASMIC PROTEIN"/>
    <property type="match status" value="1"/>
</dbReference>
<dbReference type="InterPro" id="IPR047111">
    <property type="entry name" value="YbaP-like"/>
</dbReference>
<accession>Q0AK37</accession>
<dbReference type="OrthoDB" id="9806326at2"/>
<feature type="signal peptide" evidence="1">
    <location>
        <begin position="1"/>
        <end position="32"/>
    </location>
</feature>
<dbReference type="STRING" id="394221.Mmar10_3077"/>
<name>Q0AK37_MARMM</name>
<reference evidence="2 3" key="1">
    <citation type="submission" date="2006-08" db="EMBL/GenBank/DDBJ databases">
        <title>Complete sequence of Maricaulis maris MCS10.</title>
        <authorList>
            <consortium name="US DOE Joint Genome Institute"/>
            <person name="Copeland A."/>
            <person name="Lucas S."/>
            <person name="Lapidus A."/>
            <person name="Barry K."/>
            <person name="Detter J.C."/>
            <person name="Glavina del Rio T."/>
            <person name="Hammon N."/>
            <person name="Israni S."/>
            <person name="Dalin E."/>
            <person name="Tice H."/>
            <person name="Pitluck S."/>
            <person name="Saunders E."/>
            <person name="Brettin T."/>
            <person name="Bruce D."/>
            <person name="Han C."/>
            <person name="Tapia R."/>
            <person name="Gilna P."/>
            <person name="Schmutz J."/>
            <person name="Larimer F."/>
            <person name="Land M."/>
            <person name="Hauser L."/>
            <person name="Kyrpides N."/>
            <person name="Mikhailova N."/>
            <person name="Viollier P."/>
            <person name="Stephens C."/>
            <person name="Richardson P."/>
        </authorList>
    </citation>
    <scope>NUCLEOTIDE SEQUENCE [LARGE SCALE GENOMIC DNA]</scope>
    <source>
        <strain evidence="2 3">MCS10</strain>
    </source>
</reference>
<sequence precursor="true">MFTFTSMRRTVSALSGAALLAGGALLSSTASAQQTDFSSVEADPAIWHLSDTDSDVYIFGTFHILPPSLDWRSEELRALIASTDMLVLEADVHSPESQAAMQPLVMQYGLNPSGVTLSSLLSDSANASLAEIAPTVGFAPAMLEPMRPWLAQIALAVGQMQALGLDPNAGVEMVLLGMVEGREMRMGYFETAEQQLGFLAGMPDDVQARAFEQGLEDMAELPTMLDTLVTAWAVGDMETIDSEINASMREDAPEAYQVMIVQRNENWIPQIAEIMDGEGTVFIAVGAAHLPGENGVIELLREQGYEVSRQ</sequence>
<dbReference type="HOGENOM" id="CLU_057525_0_1_5"/>
<keyword evidence="3" id="KW-1185">Reference proteome</keyword>
<dbReference type="Proteomes" id="UP000001964">
    <property type="component" value="Chromosome"/>
</dbReference>
<dbReference type="EMBL" id="CP000449">
    <property type="protein sequence ID" value="ABI67356.1"/>
    <property type="molecule type" value="Genomic_DNA"/>
</dbReference>
<feature type="chain" id="PRO_5004168190" evidence="1">
    <location>
        <begin position="33"/>
        <end position="310"/>
    </location>
</feature>
<evidence type="ECO:0000313" key="2">
    <source>
        <dbReference type="EMBL" id="ABI67356.1"/>
    </source>
</evidence>
<dbReference type="eggNOG" id="COG3735">
    <property type="taxonomic scope" value="Bacteria"/>
</dbReference>
<keyword evidence="1" id="KW-0732">Signal</keyword>
<evidence type="ECO:0000313" key="3">
    <source>
        <dbReference type="Proteomes" id="UP000001964"/>
    </source>
</evidence>
<evidence type="ECO:0000256" key="1">
    <source>
        <dbReference type="SAM" id="SignalP"/>
    </source>
</evidence>
<organism evidence="2 3">
    <name type="scientific">Maricaulis maris (strain MCS10)</name>
    <name type="common">Caulobacter maris</name>
    <dbReference type="NCBI Taxonomy" id="394221"/>
    <lineage>
        <taxon>Bacteria</taxon>
        <taxon>Pseudomonadati</taxon>
        <taxon>Pseudomonadota</taxon>
        <taxon>Alphaproteobacteria</taxon>
        <taxon>Maricaulales</taxon>
        <taxon>Maricaulaceae</taxon>
        <taxon>Maricaulis</taxon>
    </lineage>
</organism>
<dbReference type="RefSeq" id="WP_011645000.1">
    <property type="nucleotide sequence ID" value="NC_008347.1"/>
</dbReference>
<dbReference type="AlphaFoldDB" id="Q0AK37"/>
<proteinExistence type="predicted"/>
<dbReference type="CDD" id="cd14789">
    <property type="entry name" value="Tiki"/>
    <property type="match status" value="1"/>
</dbReference>